<proteinExistence type="predicted"/>
<gene>
    <name evidence="2" type="ORF">BUE93_22170</name>
</gene>
<evidence type="ECO:0000313" key="3">
    <source>
        <dbReference type="Proteomes" id="UP000239469"/>
    </source>
</evidence>
<feature type="domain" description="Transglycosylase SLT" evidence="1">
    <location>
        <begin position="69"/>
        <end position="190"/>
    </location>
</feature>
<dbReference type="InterPro" id="IPR008258">
    <property type="entry name" value="Transglycosylase_SLT_dom_1"/>
</dbReference>
<protein>
    <recommendedName>
        <fullName evidence="1">Transglycosylase SLT domain-containing protein</fullName>
    </recommendedName>
</protein>
<dbReference type="EMBL" id="MTBD01000124">
    <property type="protein sequence ID" value="PRP68509.1"/>
    <property type="molecule type" value="Genomic_DNA"/>
</dbReference>
<accession>A0A2S9WYG4</accession>
<dbReference type="SUPFAM" id="SSF53955">
    <property type="entry name" value="Lysozyme-like"/>
    <property type="match status" value="1"/>
</dbReference>
<dbReference type="Gene3D" id="1.10.530.10">
    <property type="match status" value="1"/>
</dbReference>
<dbReference type="AlphaFoldDB" id="A0A2S9WYG4"/>
<comment type="caution">
    <text evidence="2">The sequence shown here is derived from an EMBL/GenBank/DDBJ whole genome shotgun (WGS) entry which is preliminary data.</text>
</comment>
<evidence type="ECO:0000313" key="2">
    <source>
        <dbReference type="EMBL" id="PRP68509.1"/>
    </source>
</evidence>
<dbReference type="Proteomes" id="UP000239469">
    <property type="component" value="Unassembled WGS sequence"/>
</dbReference>
<reference evidence="2 3" key="1">
    <citation type="submission" date="2017-01" db="EMBL/GenBank/DDBJ databases">
        <title>New insights into the genetic diversity of Chromobacterium isolated from tropical freshwater lake.</title>
        <authorList>
            <person name="Santos A.B."/>
            <person name="Nascimento A.M."/>
            <person name="Da Silva P.C."/>
        </authorList>
    </citation>
    <scope>NUCLEOTIDE SEQUENCE [LARGE SCALE GENOMIC DNA]</scope>
    <source>
        <strain evidence="2 3">56AF</strain>
    </source>
</reference>
<dbReference type="CDD" id="cd16892">
    <property type="entry name" value="LT_VirB1-like"/>
    <property type="match status" value="1"/>
</dbReference>
<dbReference type="Pfam" id="PF01464">
    <property type="entry name" value="SLT"/>
    <property type="match status" value="1"/>
</dbReference>
<name>A0A2S9WYG4_9NEIS</name>
<dbReference type="InterPro" id="IPR023346">
    <property type="entry name" value="Lysozyme-like_dom_sf"/>
</dbReference>
<evidence type="ECO:0000259" key="1">
    <source>
        <dbReference type="Pfam" id="PF01464"/>
    </source>
</evidence>
<sequence>MFLCFIMRGKVFISGVIQGMVNPSLSGLHIQPIHQVGVNKVNYIIFFLAISSQSVFSAEFLPLDELIKKCSPGVAPETVKIIIQAESSGKPLAIAVVGDRVKQPKRLVEAILTAQNLESQGKNYSVGLMQINRKNFQRFGLTPATAFETCSNLRAGAAILTECFNRAKVKPEFPHDQAALRGALSCYYSGNFQRGFRLESTSRGQSSYVSRINDKVNAAYRVPAIAPLNEARAVEASSPAVVFPPYLLKTSIYFDDQPTKSLTN</sequence>
<organism evidence="2 3">
    <name type="scientific">Chromobacterium amazonense</name>
    <dbReference type="NCBI Taxonomy" id="1382803"/>
    <lineage>
        <taxon>Bacteria</taxon>
        <taxon>Pseudomonadati</taxon>
        <taxon>Pseudomonadota</taxon>
        <taxon>Betaproteobacteria</taxon>
        <taxon>Neisseriales</taxon>
        <taxon>Chromobacteriaceae</taxon>
        <taxon>Chromobacterium</taxon>
    </lineage>
</organism>